<accession>A0A350P704</accession>
<dbReference type="Proteomes" id="UP000263517">
    <property type="component" value="Unassembled WGS sequence"/>
</dbReference>
<sequence>MSIVASLVGPVTGLLDKFIEDKDHKNALAHEIATMSERHAQEALKGQLEINKMEAAHKSLFVAGWRPAIGWICALGLLYNTIIANILSIWVAVPEVDTTLLVPVMMGMLGLGAMRSYEKVNQVAREK</sequence>
<evidence type="ECO:0000256" key="1">
    <source>
        <dbReference type="SAM" id="Phobius"/>
    </source>
</evidence>
<dbReference type="AlphaFoldDB" id="A0A350P704"/>
<keyword evidence="1" id="KW-1133">Transmembrane helix</keyword>
<comment type="caution">
    <text evidence="2">The sequence shown here is derived from an EMBL/GenBank/DDBJ whole genome shotgun (WGS) entry which is preliminary data.</text>
</comment>
<organism evidence="2 3">
    <name type="scientific">Alteromonas australica</name>
    <dbReference type="NCBI Taxonomy" id="589873"/>
    <lineage>
        <taxon>Bacteria</taxon>
        <taxon>Pseudomonadati</taxon>
        <taxon>Pseudomonadota</taxon>
        <taxon>Gammaproteobacteria</taxon>
        <taxon>Alteromonadales</taxon>
        <taxon>Alteromonadaceae</taxon>
        <taxon>Alteromonas/Salinimonas group</taxon>
        <taxon>Alteromonas</taxon>
    </lineage>
</organism>
<feature type="transmembrane region" description="Helical" evidence="1">
    <location>
        <begin position="68"/>
        <end position="93"/>
    </location>
</feature>
<dbReference type="InterPro" id="IPR021497">
    <property type="entry name" value="GTA_holin_3TM"/>
</dbReference>
<keyword evidence="1" id="KW-0472">Membrane</keyword>
<evidence type="ECO:0000313" key="2">
    <source>
        <dbReference type="EMBL" id="HAW77071.1"/>
    </source>
</evidence>
<proteinExistence type="predicted"/>
<evidence type="ECO:0000313" key="3">
    <source>
        <dbReference type="Proteomes" id="UP000263517"/>
    </source>
</evidence>
<evidence type="ECO:0008006" key="4">
    <source>
        <dbReference type="Google" id="ProtNLM"/>
    </source>
</evidence>
<feature type="transmembrane region" description="Helical" evidence="1">
    <location>
        <begin position="99"/>
        <end position="117"/>
    </location>
</feature>
<protein>
    <recommendedName>
        <fullName evidence="4">Holin of 3TMs, for gene-transfer release</fullName>
    </recommendedName>
</protein>
<dbReference type="Pfam" id="PF11351">
    <property type="entry name" value="GTA_holin_3TM"/>
    <property type="match status" value="1"/>
</dbReference>
<gene>
    <name evidence="2" type="ORF">DCW74_15210</name>
</gene>
<reference evidence="2 3" key="1">
    <citation type="journal article" date="2018" name="Nat. Biotechnol.">
        <title>A standardized bacterial taxonomy based on genome phylogeny substantially revises the tree of life.</title>
        <authorList>
            <person name="Parks D.H."/>
            <person name="Chuvochina M."/>
            <person name="Waite D.W."/>
            <person name="Rinke C."/>
            <person name="Skarshewski A."/>
            <person name="Chaumeil P.A."/>
            <person name="Hugenholtz P."/>
        </authorList>
    </citation>
    <scope>NUCLEOTIDE SEQUENCE [LARGE SCALE GENOMIC DNA]</scope>
    <source>
        <strain evidence="2">UBA11978</strain>
    </source>
</reference>
<dbReference type="EMBL" id="DNAN01000534">
    <property type="protein sequence ID" value="HAW77071.1"/>
    <property type="molecule type" value="Genomic_DNA"/>
</dbReference>
<name>A0A350P704_9ALTE</name>
<keyword evidence="1" id="KW-0812">Transmembrane</keyword>